<reference evidence="15" key="1">
    <citation type="submission" date="2025-08" db="UniProtKB">
        <authorList>
            <consortium name="Ensembl"/>
        </authorList>
    </citation>
    <scope>IDENTIFICATION</scope>
</reference>
<dbReference type="PIRSF" id="PIRSF002412">
    <property type="entry name" value="MA_DBI"/>
    <property type="match status" value="1"/>
</dbReference>
<dbReference type="GO" id="GO:0005777">
    <property type="term" value="C:peroxisome"/>
    <property type="evidence" value="ECO:0007669"/>
    <property type="project" value="TreeGrafter"/>
</dbReference>
<feature type="compositionally biased region" description="Basic and acidic residues" evidence="12">
    <location>
        <begin position="248"/>
        <end position="265"/>
    </location>
</feature>
<keyword evidence="7" id="KW-0175">Coiled coil</keyword>
<dbReference type="GO" id="GO:0000062">
    <property type="term" value="F:fatty-acyl-CoA binding"/>
    <property type="evidence" value="ECO:0007669"/>
    <property type="project" value="InterPro"/>
</dbReference>
<comment type="subcellular location">
    <subcellularLocation>
        <location evidence="1">Membrane</location>
        <topology evidence="1">Single-pass membrane protein</topology>
    </subcellularLocation>
</comment>
<evidence type="ECO:0000256" key="12">
    <source>
        <dbReference type="SAM" id="MobiDB-lite"/>
    </source>
</evidence>
<dbReference type="GO" id="GO:0016020">
    <property type="term" value="C:membrane"/>
    <property type="evidence" value="ECO:0007669"/>
    <property type="project" value="UniProtKB-SubCell"/>
</dbReference>
<evidence type="ECO:0000256" key="10">
    <source>
        <dbReference type="ARBA" id="ARBA00025481"/>
    </source>
</evidence>
<comment type="function">
    <text evidence="10">Acyl-CoA binding protein which acts as the peroxisome receptor for pexophagy but is dispensable for aggrephagy and nonselective autophagy. Binds medium- and long-chain acyl-CoA esters.</text>
</comment>
<dbReference type="OMA" id="HITQIEH"/>
<keyword evidence="5 13" id="KW-1133">Transmembrane helix</keyword>
<dbReference type="GeneTree" id="ENSGT00940000156350"/>
<organism evidence="15">
    <name type="scientific">Petromyzon marinus</name>
    <name type="common">Sea lamprey</name>
    <dbReference type="NCBI Taxonomy" id="7757"/>
    <lineage>
        <taxon>Eukaryota</taxon>
        <taxon>Metazoa</taxon>
        <taxon>Chordata</taxon>
        <taxon>Craniata</taxon>
        <taxon>Vertebrata</taxon>
        <taxon>Cyclostomata</taxon>
        <taxon>Hyperoartia</taxon>
        <taxon>Petromyzontiformes</taxon>
        <taxon>Petromyzontidae</taxon>
        <taxon>Petromyzon</taxon>
    </lineage>
</organism>
<feature type="compositionally biased region" description="Basic and acidic residues" evidence="12">
    <location>
        <begin position="227"/>
        <end position="239"/>
    </location>
</feature>
<dbReference type="FunFam" id="1.20.80.10:FF:000010">
    <property type="entry name" value="Acyl-CoA-binding domain-containing protein 5"/>
    <property type="match status" value="1"/>
</dbReference>
<keyword evidence="4 13" id="KW-0812">Transmembrane</keyword>
<proteinExistence type="inferred from homology"/>
<dbReference type="CDD" id="cd00435">
    <property type="entry name" value="ACBP"/>
    <property type="match status" value="1"/>
</dbReference>
<evidence type="ECO:0000256" key="8">
    <source>
        <dbReference type="ARBA" id="ARBA00023121"/>
    </source>
</evidence>
<dbReference type="GO" id="GO:0000425">
    <property type="term" value="P:pexophagy"/>
    <property type="evidence" value="ECO:0007669"/>
    <property type="project" value="InterPro"/>
</dbReference>
<protein>
    <recommendedName>
        <fullName evidence="11">Acyl-CoA-binding domain-containing protein 5</fullName>
    </recommendedName>
</protein>
<evidence type="ECO:0000256" key="13">
    <source>
        <dbReference type="SAM" id="Phobius"/>
    </source>
</evidence>
<accession>S4RYG8</accession>
<feature type="region of interest" description="Disordered" evidence="12">
    <location>
        <begin position="322"/>
        <end position="386"/>
    </location>
</feature>
<keyword evidence="8 11" id="KW-0446">Lipid-binding</keyword>
<evidence type="ECO:0000256" key="5">
    <source>
        <dbReference type="ARBA" id="ARBA00022989"/>
    </source>
</evidence>
<evidence type="ECO:0000256" key="11">
    <source>
        <dbReference type="PIRNR" id="PIRNR002412"/>
    </source>
</evidence>
<keyword evidence="9 13" id="KW-0472">Membrane</keyword>
<dbReference type="PANTHER" id="PTHR23310">
    <property type="entry name" value="ACYL-COA-BINDING PROTEIN, ACBP"/>
    <property type="match status" value="1"/>
</dbReference>
<name>S4RYG8_PETMA</name>
<evidence type="ECO:0000256" key="6">
    <source>
        <dbReference type="ARBA" id="ARBA00023006"/>
    </source>
</evidence>
<dbReference type="SUPFAM" id="SSF47027">
    <property type="entry name" value="Acyl-CoA binding protein"/>
    <property type="match status" value="1"/>
</dbReference>
<evidence type="ECO:0000256" key="1">
    <source>
        <dbReference type="ARBA" id="ARBA00004167"/>
    </source>
</evidence>
<feature type="region of interest" description="Disordered" evidence="12">
    <location>
        <begin position="200"/>
        <end position="274"/>
    </location>
</feature>
<evidence type="ECO:0000256" key="2">
    <source>
        <dbReference type="ARBA" id="ARBA00010310"/>
    </source>
</evidence>
<dbReference type="InterPro" id="IPR016347">
    <property type="entry name" value="ACBD5"/>
</dbReference>
<feature type="compositionally biased region" description="Polar residues" evidence="12">
    <location>
        <begin position="213"/>
        <end position="225"/>
    </location>
</feature>
<dbReference type="PANTHER" id="PTHR23310:SF6">
    <property type="entry name" value="ACYL-COA-BINDING DOMAIN-CONTAINING PROTEIN 5"/>
    <property type="match status" value="1"/>
</dbReference>
<dbReference type="HOGENOM" id="CLU_034436_0_0_1"/>
<dbReference type="PROSITE" id="PS51228">
    <property type="entry name" value="ACB_2"/>
    <property type="match status" value="1"/>
</dbReference>
<keyword evidence="3 11" id="KW-0813">Transport</keyword>
<feature type="transmembrane region" description="Helical" evidence="13">
    <location>
        <begin position="443"/>
        <end position="462"/>
    </location>
</feature>
<feature type="domain" description="ACB" evidence="14">
    <location>
        <begin position="8"/>
        <end position="97"/>
    </location>
</feature>
<evidence type="ECO:0000256" key="3">
    <source>
        <dbReference type="ARBA" id="ARBA00022448"/>
    </source>
</evidence>
<reference evidence="15" key="2">
    <citation type="submission" date="2025-09" db="UniProtKB">
        <authorList>
            <consortium name="Ensembl"/>
        </authorList>
    </citation>
    <scope>IDENTIFICATION</scope>
</reference>
<dbReference type="STRING" id="7757.ENSPMAP00000010259"/>
<evidence type="ECO:0000256" key="7">
    <source>
        <dbReference type="ARBA" id="ARBA00023054"/>
    </source>
</evidence>
<dbReference type="InterPro" id="IPR035984">
    <property type="entry name" value="Acyl-CoA-binding_sf"/>
</dbReference>
<dbReference type="InterPro" id="IPR022408">
    <property type="entry name" value="Acyl-CoA-binding_prot_CS"/>
</dbReference>
<keyword evidence="6" id="KW-0072">Autophagy</keyword>
<dbReference type="Gene3D" id="1.20.80.10">
    <property type="match status" value="1"/>
</dbReference>
<dbReference type="GO" id="GO:0006631">
    <property type="term" value="P:fatty acid metabolic process"/>
    <property type="evidence" value="ECO:0007669"/>
    <property type="project" value="TreeGrafter"/>
</dbReference>
<dbReference type="Pfam" id="PF00887">
    <property type="entry name" value="ACBP"/>
    <property type="match status" value="1"/>
</dbReference>
<feature type="compositionally biased region" description="Gly residues" evidence="12">
    <location>
        <begin position="323"/>
        <end position="335"/>
    </location>
</feature>
<evidence type="ECO:0000259" key="14">
    <source>
        <dbReference type="PROSITE" id="PS51228"/>
    </source>
</evidence>
<evidence type="ECO:0000256" key="9">
    <source>
        <dbReference type="ARBA" id="ARBA00023136"/>
    </source>
</evidence>
<evidence type="ECO:0000256" key="4">
    <source>
        <dbReference type="ARBA" id="ARBA00022692"/>
    </source>
</evidence>
<sequence length="482" mass="53550">MEVAEAEHRRRFEAAVRAVKSLPNDGTYKPSHELMLKFYGFYKQATQGPCKIGRPGFWDPVGRYKWDAWKSLGEMSKVEAMIAYVDEMKKILESMPVTDKVEELLHLLGPFYEVVCDMPRPRVSHFVSELSGVLTSTPNHNGQAHFQDNQDDGKNQLLQVKWPESDQHEERESHALHAESSDAINLNNQMIHLEQCENSERNNGLDSGRESDLGSSPPESMTGSESELEHITQIEHGEEGPEQSGEDEERRTPQESDIDRGEARVQHLTSDSDSEVFCDSVEQIMLEEAWESAGGTRGLLNHSDALDQRNCLSADLAITRPVGHGGEGLGPGQGKPGSDKTGPNEGERRGRRATPREGARGHHSGGSGAGGGDGDDVGESRRHQTDVSEQIAATLVRLQQDMQSVLQRLSTLEALAATQVRPSVVCIRTLMLLQNHSGWPFEMSAPALIFFMIWPFVAQWLVHVLRQRRKIKKAGAFLSSLH</sequence>
<comment type="similarity">
    <text evidence="2">Belongs to the ATG37 family.</text>
</comment>
<dbReference type="PROSITE" id="PS00880">
    <property type="entry name" value="ACB_1"/>
    <property type="match status" value="1"/>
</dbReference>
<dbReference type="AlphaFoldDB" id="S4RYG8"/>
<evidence type="ECO:0000313" key="15">
    <source>
        <dbReference type="Ensembl" id="ENSPMAP00000010259.1"/>
    </source>
</evidence>
<dbReference type="InterPro" id="IPR014352">
    <property type="entry name" value="FERM/acyl-CoA-bd_prot_sf"/>
</dbReference>
<dbReference type="InterPro" id="IPR000582">
    <property type="entry name" value="Acyl-CoA-binding_protein"/>
</dbReference>
<dbReference type="Ensembl" id="ENSPMAT00000010305.1">
    <property type="protein sequence ID" value="ENSPMAP00000010259.1"/>
    <property type="gene ID" value="ENSPMAG00000009334.1"/>
</dbReference>
<dbReference type="PRINTS" id="PR00689">
    <property type="entry name" value="ACOABINDINGP"/>
</dbReference>